<dbReference type="AlphaFoldDB" id="A0A0C3PD73"/>
<gene>
    <name evidence="1" type="ORF">M404DRAFT_999258</name>
</gene>
<evidence type="ECO:0000313" key="2">
    <source>
        <dbReference type="Proteomes" id="UP000054217"/>
    </source>
</evidence>
<proteinExistence type="predicted"/>
<reference evidence="1 2" key="1">
    <citation type="submission" date="2014-04" db="EMBL/GenBank/DDBJ databases">
        <authorList>
            <consortium name="DOE Joint Genome Institute"/>
            <person name="Kuo A."/>
            <person name="Kohler A."/>
            <person name="Costa M.D."/>
            <person name="Nagy L.G."/>
            <person name="Floudas D."/>
            <person name="Copeland A."/>
            <person name="Barry K.W."/>
            <person name="Cichocki N."/>
            <person name="Veneault-Fourrey C."/>
            <person name="LaButti K."/>
            <person name="Lindquist E.A."/>
            <person name="Lipzen A."/>
            <person name="Lundell T."/>
            <person name="Morin E."/>
            <person name="Murat C."/>
            <person name="Sun H."/>
            <person name="Tunlid A."/>
            <person name="Henrissat B."/>
            <person name="Grigoriev I.V."/>
            <person name="Hibbett D.S."/>
            <person name="Martin F."/>
            <person name="Nordberg H.P."/>
            <person name="Cantor M.N."/>
            <person name="Hua S.X."/>
        </authorList>
    </citation>
    <scope>NUCLEOTIDE SEQUENCE [LARGE SCALE GENOMIC DNA]</scope>
    <source>
        <strain evidence="1 2">Marx 270</strain>
    </source>
</reference>
<evidence type="ECO:0000313" key="1">
    <source>
        <dbReference type="EMBL" id="KIO06036.1"/>
    </source>
</evidence>
<organism evidence="1 2">
    <name type="scientific">Pisolithus tinctorius Marx 270</name>
    <dbReference type="NCBI Taxonomy" id="870435"/>
    <lineage>
        <taxon>Eukaryota</taxon>
        <taxon>Fungi</taxon>
        <taxon>Dikarya</taxon>
        <taxon>Basidiomycota</taxon>
        <taxon>Agaricomycotina</taxon>
        <taxon>Agaricomycetes</taxon>
        <taxon>Agaricomycetidae</taxon>
        <taxon>Boletales</taxon>
        <taxon>Sclerodermatineae</taxon>
        <taxon>Pisolithaceae</taxon>
        <taxon>Pisolithus</taxon>
    </lineage>
</organism>
<accession>A0A0C3PD73</accession>
<reference evidence="2" key="2">
    <citation type="submission" date="2015-01" db="EMBL/GenBank/DDBJ databases">
        <title>Evolutionary Origins and Diversification of the Mycorrhizal Mutualists.</title>
        <authorList>
            <consortium name="DOE Joint Genome Institute"/>
            <consortium name="Mycorrhizal Genomics Consortium"/>
            <person name="Kohler A."/>
            <person name="Kuo A."/>
            <person name="Nagy L.G."/>
            <person name="Floudas D."/>
            <person name="Copeland A."/>
            <person name="Barry K.W."/>
            <person name="Cichocki N."/>
            <person name="Veneault-Fourrey C."/>
            <person name="LaButti K."/>
            <person name="Lindquist E.A."/>
            <person name="Lipzen A."/>
            <person name="Lundell T."/>
            <person name="Morin E."/>
            <person name="Murat C."/>
            <person name="Riley R."/>
            <person name="Ohm R."/>
            <person name="Sun H."/>
            <person name="Tunlid A."/>
            <person name="Henrissat B."/>
            <person name="Grigoriev I.V."/>
            <person name="Hibbett D.S."/>
            <person name="Martin F."/>
        </authorList>
    </citation>
    <scope>NUCLEOTIDE SEQUENCE [LARGE SCALE GENOMIC DNA]</scope>
    <source>
        <strain evidence="2">Marx 270</strain>
    </source>
</reference>
<dbReference type="InParanoid" id="A0A0C3PD73"/>
<dbReference type="EMBL" id="KN831964">
    <property type="protein sequence ID" value="KIO06036.1"/>
    <property type="molecule type" value="Genomic_DNA"/>
</dbReference>
<dbReference type="HOGENOM" id="CLU_2905098_0_0_1"/>
<dbReference type="Proteomes" id="UP000054217">
    <property type="component" value="Unassembled WGS sequence"/>
</dbReference>
<protein>
    <submittedName>
        <fullName evidence="1">Uncharacterized protein</fullName>
    </submittedName>
</protein>
<sequence>MSWCSSKRVEEEDVLKTHILIVQEDAYKVILTLSNTFTWCPIVDLRNYFPKERAIIYFAVAL</sequence>
<name>A0A0C3PD73_PISTI</name>
<keyword evidence="2" id="KW-1185">Reference proteome</keyword>